<dbReference type="EMBL" id="QKNY01000003">
    <property type="protein sequence ID" value="RJX44781.1"/>
    <property type="molecule type" value="Genomic_DNA"/>
</dbReference>
<dbReference type="GO" id="GO:0005525">
    <property type="term" value="F:GTP binding"/>
    <property type="evidence" value="ECO:0007669"/>
    <property type="project" value="UniProtKB-KW"/>
</dbReference>
<keyword evidence="5" id="KW-0143">Chaperone</keyword>
<dbReference type="AlphaFoldDB" id="A0A3A6QDA3"/>
<dbReference type="Gene3D" id="3.40.50.300">
    <property type="entry name" value="P-loop containing nucleotide triphosphate hydrolases"/>
    <property type="match status" value="1"/>
</dbReference>
<dbReference type="PANTHER" id="PTHR43087:SF1">
    <property type="entry name" value="LAO_AO TRANSPORT SYSTEM ATPASE"/>
    <property type="match status" value="1"/>
</dbReference>
<dbReference type="Proteomes" id="UP000276588">
    <property type="component" value="Unassembled WGS sequence"/>
</dbReference>
<dbReference type="RefSeq" id="WP_120100534.1">
    <property type="nucleotide sequence ID" value="NZ_QKNY01000003.1"/>
</dbReference>
<comment type="similarity">
    <text evidence="1">Belongs to the SIMIBI class G3E GTPase family. ArgK/MeaB subfamily.</text>
</comment>
<dbReference type="InterPro" id="IPR027417">
    <property type="entry name" value="P-loop_NTPase"/>
</dbReference>
<keyword evidence="2" id="KW-0547">Nucleotide-binding</keyword>
<reference evidence="7 8" key="1">
    <citation type="submission" date="2018-06" db="EMBL/GenBank/DDBJ databases">
        <title>Halonotius sp. F13-13 a new haloarchaeeon isolated from a solar saltern from Isla Cristina, Huelva, Spain.</title>
        <authorList>
            <person name="Duran-Viseras A."/>
            <person name="Sanchez-Porro C."/>
            <person name="Ventosa A."/>
        </authorList>
    </citation>
    <scope>NUCLEOTIDE SEQUENCE [LARGE SCALE GENOMIC DNA]</scope>
    <source>
        <strain evidence="7 8">F13-13</strain>
    </source>
</reference>
<gene>
    <name evidence="7" type="ORF">DM826_01330</name>
</gene>
<feature type="region of interest" description="Disordered" evidence="6">
    <location>
        <begin position="1"/>
        <end position="39"/>
    </location>
</feature>
<evidence type="ECO:0000256" key="3">
    <source>
        <dbReference type="ARBA" id="ARBA00022801"/>
    </source>
</evidence>
<dbReference type="InterPro" id="IPR005129">
    <property type="entry name" value="GTPase_ArgK"/>
</dbReference>
<dbReference type="OrthoDB" id="21324at2157"/>
<keyword evidence="4" id="KW-0342">GTP-binding</keyword>
<keyword evidence="3" id="KW-0378">Hydrolase</keyword>
<dbReference type="GO" id="GO:0003924">
    <property type="term" value="F:GTPase activity"/>
    <property type="evidence" value="ECO:0007669"/>
    <property type="project" value="InterPro"/>
</dbReference>
<dbReference type="Pfam" id="PF03308">
    <property type="entry name" value="MeaB"/>
    <property type="match status" value="1"/>
</dbReference>
<feature type="region of interest" description="Disordered" evidence="6">
    <location>
        <begin position="397"/>
        <end position="420"/>
    </location>
</feature>
<evidence type="ECO:0000256" key="2">
    <source>
        <dbReference type="ARBA" id="ARBA00022741"/>
    </source>
</evidence>
<dbReference type="NCBIfam" id="TIGR00750">
    <property type="entry name" value="lao"/>
    <property type="match status" value="1"/>
</dbReference>
<dbReference type="PANTHER" id="PTHR43087">
    <property type="entry name" value="LYSINE/ARGININE/ORNITHINE TRANSPORT SYSTEM KINASE"/>
    <property type="match status" value="1"/>
</dbReference>
<evidence type="ECO:0000256" key="5">
    <source>
        <dbReference type="ARBA" id="ARBA00023186"/>
    </source>
</evidence>
<organism evidence="7 8">
    <name type="scientific">Halonotius aquaticus</name>
    <dbReference type="NCBI Taxonomy" id="2216978"/>
    <lineage>
        <taxon>Archaea</taxon>
        <taxon>Methanobacteriati</taxon>
        <taxon>Methanobacteriota</taxon>
        <taxon>Stenosarchaea group</taxon>
        <taxon>Halobacteria</taxon>
        <taxon>Halobacteriales</taxon>
        <taxon>Haloferacaceae</taxon>
        <taxon>Halonotius</taxon>
    </lineage>
</organism>
<comment type="caution">
    <text evidence="7">The sequence shown here is derived from an EMBL/GenBank/DDBJ whole genome shotgun (WGS) entry which is preliminary data.</text>
</comment>
<proteinExistence type="inferred from homology"/>
<protein>
    <submittedName>
        <fullName evidence="7">Methylmalonyl Co-A mutase-associated GTPase MeaB</fullName>
    </submittedName>
</protein>
<evidence type="ECO:0000313" key="8">
    <source>
        <dbReference type="Proteomes" id="UP000276588"/>
    </source>
</evidence>
<evidence type="ECO:0000256" key="4">
    <source>
        <dbReference type="ARBA" id="ARBA00023134"/>
    </source>
</evidence>
<sequence>MGDDTPQTADDDGDDGDETTDDEPTASLPDELLATRPAAPREQLSATNTALLDDLLDGDQRALARVLTKIEDRTAGARDLLAALYTHAGTTPVLGITGSPGAGKSTLVDKLTDYYRERGEIVGVLAVDPASPYTGGSVLGDRIRMGSTAGDEGVFVRSMSARGRLGGLSMATTDAVTAFEAFGMDRIIIETVGAGQNEVDIVETADTVAVVVQPGSGDDVQLLKAGILEIGDLFVVNKADMDEAAQTVADLEAMVHGAKPTGGVAGHHTADIGPVGHDSDDSETSTTDDNEEPTSWTPTVIETIATTGEGVEEFADAVAAHTTHLDSSAGATSRRHQRAAATLQRLLRSDLSEISERLLDANGGLNVLAAAVAERDIDPYTLVDRLVAPLDSAVASVPVDTDGTDETPDANTNSDGNTPT</sequence>
<evidence type="ECO:0000256" key="6">
    <source>
        <dbReference type="SAM" id="MobiDB-lite"/>
    </source>
</evidence>
<feature type="compositionally biased region" description="Acidic residues" evidence="6">
    <location>
        <begin position="1"/>
        <end position="24"/>
    </location>
</feature>
<evidence type="ECO:0000256" key="1">
    <source>
        <dbReference type="ARBA" id="ARBA00009625"/>
    </source>
</evidence>
<feature type="compositionally biased region" description="Polar residues" evidence="6">
    <location>
        <begin position="409"/>
        <end position="420"/>
    </location>
</feature>
<accession>A0A3A6QDA3</accession>
<dbReference type="InterPro" id="IPR052040">
    <property type="entry name" value="GTPase/Isobutyryl-CoA_mutase"/>
</dbReference>
<evidence type="ECO:0000313" key="7">
    <source>
        <dbReference type="EMBL" id="RJX44781.1"/>
    </source>
</evidence>
<name>A0A3A6QDA3_9EURY</name>
<feature type="compositionally biased region" description="Acidic residues" evidence="6">
    <location>
        <begin position="280"/>
        <end position="292"/>
    </location>
</feature>
<dbReference type="SUPFAM" id="SSF52540">
    <property type="entry name" value="P-loop containing nucleoside triphosphate hydrolases"/>
    <property type="match status" value="1"/>
</dbReference>
<keyword evidence="8" id="KW-1185">Reference proteome</keyword>
<feature type="region of interest" description="Disordered" evidence="6">
    <location>
        <begin position="260"/>
        <end position="296"/>
    </location>
</feature>